<keyword evidence="2" id="KW-0677">Repeat</keyword>
<name>A0A0C9ZBX8_9AGAM</name>
<protein>
    <submittedName>
        <fullName evidence="4">Uncharacterized protein</fullName>
    </submittedName>
</protein>
<dbReference type="Gene3D" id="2.130.10.10">
    <property type="entry name" value="YVTN repeat-like/Quinoprotein amine dehydrogenase"/>
    <property type="match status" value="2"/>
</dbReference>
<dbReference type="HOGENOM" id="CLU_042559_1_0_1"/>
<dbReference type="InterPro" id="IPR015943">
    <property type="entry name" value="WD40/YVTN_repeat-like_dom_sf"/>
</dbReference>
<evidence type="ECO:0000256" key="2">
    <source>
        <dbReference type="ARBA" id="ARBA00022737"/>
    </source>
</evidence>
<dbReference type="EMBL" id="KN833827">
    <property type="protein sequence ID" value="KIK17453.1"/>
    <property type="molecule type" value="Genomic_DNA"/>
</dbReference>
<feature type="region of interest" description="Disordered" evidence="3">
    <location>
        <begin position="366"/>
        <end position="401"/>
    </location>
</feature>
<gene>
    <name evidence="4" type="ORF">PISMIDRAFT_111341</name>
</gene>
<organism evidence="4 5">
    <name type="scientific">Pisolithus microcarpus 441</name>
    <dbReference type="NCBI Taxonomy" id="765257"/>
    <lineage>
        <taxon>Eukaryota</taxon>
        <taxon>Fungi</taxon>
        <taxon>Dikarya</taxon>
        <taxon>Basidiomycota</taxon>
        <taxon>Agaricomycotina</taxon>
        <taxon>Agaricomycetes</taxon>
        <taxon>Agaricomycetidae</taxon>
        <taxon>Boletales</taxon>
        <taxon>Sclerodermatineae</taxon>
        <taxon>Pisolithaceae</taxon>
        <taxon>Pisolithus</taxon>
    </lineage>
</organism>
<dbReference type="SUPFAM" id="SSF50978">
    <property type="entry name" value="WD40 repeat-like"/>
    <property type="match status" value="1"/>
</dbReference>
<dbReference type="GO" id="GO:1990234">
    <property type="term" value="C:transferase complex"/>
    <property type="evidence" value="ECO:0007669"/>
    <property type="project" value="UniProtKB-ARBA"/>
</dbReference>
<evidence type="ECO:0000256" key="1">
    <source>
        <dbReference type="ARBA" id="ARBA00022574"/>
    </source>
</evidence>
<accession>A0A0C9ZBX8</accession>
<reference evidence="5" key="2">
    <citation type="submission" date="2015-01" db="EMBL/GenBank/DDBJ databases">
        <title>Evolutionary Origins and Diversification of the Mycorrhizal Mutualists.</title>
        <authorList>
            <consortium name="DOE Joint Genome Institute"/>
            <consortium name="Mycorrhizal Genomics Consortium"/>
            <person name="Kohler A."/>
            <person name="Kuo A."/>
            <person name="Nagy L.G."/>
            <person name="Floudas D."/>
            <person name="Copeland A."/>
            <person name="Barry K.W."/>
            <person name="Cichocki N."/>
            <person name="Veneault-Fourrey C."/>
            <person name="LaButti K."/>
            <person name="Lindquist E.A."/>
            <person name="Lipzen A."/>
            <person name="Lundell T."/>
            <person name="Morin E."/>
            <person name="Murat C."/>
            <person name="Riley R."/>
            <person name="Ohm R."/>
            <person name="Sun H."/>
            <person name="Tunlid A."/>
            <person name="Henrissat B."/>
            <person name="Grigoriev I.V."/>
            <person name="Hibbett D.S."/>
            <person name="Martin F."/>
        </authorList>
    </citation>
    <scope>NUCLEOTIDE SEQUENCE [LARGE SCALE GENOMIC DNA]</scope>
    <source>
        <strain evidence="5">441</strain>
    </source>
</reference>
<keyword evidence="5" id="KW-1185">Reference proteome</keyword>
<evidence type="ECO:0000313" key="5">
    <source>
        <dbReference type="Proteomes" id="UP000054018"/>
    </source>
</evidence>
<evidence type="ECO:0000256" key="3">
    <source>
        <dbReference type="SAM" id="MobiDB-lite"/>
    </source>
</evidence>
<dbReference type="OrthoDB" id="2654453at2759"/>
<dbReference type="Pfam" id="PF00400">
    <property type="entry name" value="WD40"/>
    <property type="match status" value="2"/>
</dbReference>
<evidence type="ECO:0000313" key="4">
    <source>
        <dbReference type="EMBL" id="KIK17453.1"/>
    </source>
</evidence>
<dbReference type="InterPro" id="IPR036322">
    <property type="entry name" value="WD40_repeat_dom_sf"/>
</dbReference>
<dbReference type="STRING" id="765257.A0A0C9ZBX8"/>
<dbReference type="AlphaFoldDB" id="A0A0C9ZBX8"/>
<dbReference type="SMART" id="SM00320">
    <property type="entry name" value="WD40"/>
    <property type="match status" value="3"/>
</dbReference>
<dbReference type="InterPro" id="IPR001680">
    <property type="entry name" value="WD40_rpt"/>
</dbReference>
<proteinExistence type="predicted"/>
<sequence>MKTILSAKSVPKYVLEKRLLAHQDGILCLAVSNSSLLASGGFDGLRMWDLQNKVELRKPSQTRNAWDPITCAAWVTLKDEISDILCCGTGLGYLLLWKQNETQMIPEFEETLARWVGTGQEIMAISWCKKTDRLITATYDKRVQLWTLGAKYTLTNIFSVELPATVPHAVYFHGVDVLVFGIHTLRRKDGIILATKTIGRMIGNAAIDAAHTGFVIDNTDGICTRTYDTNPRKGFPKQVAIAEGGSMVVGRGDDGLIYVFDKASSEQVQTLQHSTSGRVQTVTTYDAGDTHYILGATSSNENSISISIWKKPKSPSRRQPKKGGGPMVLSILRSVWQTIPHLTVLAAIVIFALQMRVSREISSKVLDDDAGQGPSCKSLVSMGKQADTDLPHPAKGNITHR</sequence>
<reference evidence="4 5" key="1">
    <citation type="submission" date="2014-04" db="EMBL/GenBank/DDBJ databases">
        <authorList>
            <consortium name="DOE Joint Genome Institute"/>
            <person name="Kuo A."/>
            <person name="Kohler A."/>
            <person name="Costa M.D."/>
            <person name="Nagy L.G."/>
            <person name="Floudas D."/>
            <person name="Copeland A."/>
            <person name="Barry K.W."/>
            <person name="Cichocki N."/>
            <person name="Veneault-Fourrey C."/>
            <person name="LaButti K."/>
            <person name="Lindquist E.A."/>
            <person name="Lipzen A."/>
            <person name="Lundell T."/>
            <person name="Morin E."/>
            <person name="Murat C."/>
            <person name="Sun H."/>
            <person name="Tunlid A."/>
            <person name="Henrissat B."/>
            <person name="Grigoriev I.V."/>
            <person name="Hibbett D.S."/>
            <person name="Martin F."/>
            <person name="Nordberg H.P."/>
            <person name="Cantor M.N."/>
            <person name="Hua S.X."/>
        </authorList>
    </citation>
    <scope>NUCLEOTIDE SEQUENCE [LARGE SCALE GENOMIC DNA]</scope>
    <source>
        <strain evidence="4 5">441</strain>
    </source>
</reference>
<keyword evidence="1" id="KW-0853">WD repeat</keyword>
<dbReference type="Proteomes" id="UP000054018">
    <property type="component" value="Unassembled WGS sequence"/>
</dbReference>
<dbReference type="PANTHER" id="PTHR22847:SF637">
    <property type="entry name" value="WD REPEAT DOMAIN 5B"/>
    <property type="match status" value="1"/>
</dbReference>
<dbReference type="PANTHER" id="PTHR22847">
    <property type="entry name" value="WD40 REPEAT PROTEIN"/>
    <property type="match status" value="1"/>
</dbReference>